<feature type="region of interest" description="Disordered" evidence="1">
    <location>
        <begin position="63"/>
        <end position="162"/>
    </location>
</feature>
<feature type="region of interest" description="Disordered" evidence="1">
    <location>
        <begin position="215"/>
        <end position="236"/>
    </location>
</feature>
<sequence length="236" mass="25229">MDWKALYLREAEKNKQLLQWIIQLQSTLNHGLQMIEPSKGREEDSVMPSNKCPKIAGIASLLDGNADFRDSQGPACRSEAEEVEGSKDDNVLGSGSGHSPGQGESRRSVTGAEMQREGGRESSQGSEGGGDHRSFDAKSESSDRDTGSEHNYGASELTGGKENANDTMEYQLGQVELARTRCCGCGQGFAFCASFLSPHDFLVMPCPKCRTPAAIPPSPLAPSQSNAMRGAEKGVS</sequence>
<organism evidence="2">
    <name type="scientific">Hanusia phi</name>
    <dbReference type="NCBI Taxonomy" id="3032"/>
    <lineage>
        <taxon>Eukaryota</taxon>
        <taxon>Cryptophyceae</taxon>
        <taxon>Pyrenomonadales</taxon>
        <taxon>Geminigeraceae</taxon>
        <taxon>Hanusia</taxon>
    </lineage>
</organism>
<proteinExistence type="predicted"/>
<accession>A0A7S0EJG1</accession>
<feature type="compositionally biased region" description="Basic and acidic residues" evidence="1">
    <location>
        <begin position="78"/>
        <end position="90"/>
    </location>
</feature>
<reference evidence="2" key="1">
    <citation type="submission" date="2021-01" db="EMBL/GenBank/DDBJ databases">
        <authorList>
            <person name="Corre E."/>
            <person name="Pelletier E."/>
            <person name="Niang G."/>
            <person name="Scheremetjew M."/>
            <person name="Finn R."/>
            <person name="Kale V."/>
            <person name="Holt S."/>
            <person name="Cochrane G."/>
            <person name="Meng A."/>
            <person name="Brown T."/>
            <person name="Cohen L."/>
        </authorList>
    </citation>
    <scope>NUCLEOTIDE SEQUENCE</scope>
    <source>
        <strain evidence="2">CCMP325</strain>
    </source>
</reference>
<dbReference type="EMBL" id="HBEO01017045">
    <property type="protein sequence ID" value="CAD8486179.1"/>
    <property type="molecule type" value="Transcribed_RNA"/>
</dbReference>
<evidence type="ECO:0000256" key="1">
    <source>
        <dbReference type="SAM" id="MobiDB-lite"/>
    </source>
</evidence>
<gene>
    <name evidence="2" type="ORF">HPHI1048_LOCUS11589</name>
</gene>
<evidence type="ECO:0000313" key="2">
    <source>
        <dbReference type="EMBL" id="CAD8486179.1"/>
    </source>
</evidence>
<protein>
    <submittedName>
        <fullName evidence="2">Uncharacterized protein</fullName>
    </submittedName>
</protein>
<dbReference type="AlphaFoldDB" id="A0A7S0EJG1"/>
<feature type="compositionally biased region" description="Basic and acidic residues" evidence="1">
    <location>
        <begin position="129"/>
        <end position="148"/>
    </location>
</feature>
<name>A0A7S0EJG1_9CRYP</name>